<dbReference type="Proteomes" id="UP000819052">
    <property type="component" value="Unassembled WGS sequence"/>
</dbReference>
<keyword evidence="2" id="KW-1185">Reference proteome</keyword>
<reference evidence="1 2" key="1">
    <citation type="submission" date="2019-09" db="EMBL/GenBank/DDBJ databases">
        <title>Taxonomy of Antarctic Massilia spp.: description of Massilia rubra sp. nov., Massilia aquatica sp. nov., Massilia mucilaginosa sp. nov., Massilia frigida sp. nov. isolated from streams, lakes and regoliths.</title>
        <authorList>
            <person name="Holochova P."/>
            <person name="Sedlacek I."/>
            <person name="Kralova S."/>
            <person name="Maslanova I."/>
            <person name="Busse H.-J."/>
            <person name="Stankova E."/>
            <person name="Vrbovska V."/>
            <person name="Kovarovic V."/>
            <person name="Bartak M."/>
            <person name="Svec P."/>
            <person name="Pantucek R."/>
        </authorList>
    </citation>
    <scope>NUCLEOTIDE SEQUENCE [LARGE SCALE GENOMIC DNA]</scope>
    <source>
        <strain evidence="1 2">CCM 8693</strain>
    </source>
</reference>
<dbReference type="NCBIfam" id="NF033857">
    <property type="entry name" value="BPSL0067_fam"/>
    <property type="match status" value="1"/>
</dbReference>
<proteinExistence type="predicted"/>
<comment type="caution">
    <text evidence="1">The sequence shown here is derived from an EMBL/GenBank/DDBJ whole genome shotgun (WGS) entry which is preliminary data.</text>
</comment>
<name>A0ABX0MAV1_9BURK</name>
<dbReference type="RefSeq" id="WP_167077420.1">
    <property type="nucleotide sequence ID" value="NZ_VVIW01000008.1"/>
</dbReference>
<gene>
    <name evidence="1" type="ORF">F1609_16055</name>
</gene>
<evidence type="ECO:0000313" key="2">
    <source>
        <dbReference type="Proteomes" id="UP000819052"/>
    </source>
</evidence>
<protein>
    <submittedName>
        <fullName evidence="1">BPSL0067 family protein</fullName>
    </submittedName>
</protein>
<organism evidence="1 2">
    <name type="scientific">Massilia aquatica</name>
    <dbReference type="NCBI Taxonomy" id="2609000"/>
    <lineage>
        <taxon>Bacteria</taxon>
        <taxon>Pseudomonadati</taxon>
        <taxon>Pseudomonadota</taxon>
        <taxon>Betaproteobacteria</taxon>
        <taxon>Burkholderiales</taxon>
        <taxon>Oxalobacteraceae</taxon>
        <taxon>Telluria group</taxon>
        <taxon>Massilia</taxon>
    </lineage>
</organism>
<accession>A0ABX0MAV1</accession>
<dbReference type="InterPro" id="IPR047746">
    <property type="entry name" value="Dae2/Tae2-like"/>
</dbReference>
<evidence type="ECO:0000313" key="1">
    <source>
        <dbReference type="EMBL" id="NHZ41662.1"/>
    </source>
</evidence>
<dbReference type="EMBL" id="VVIW01000008">
    <property type="protein sequence ID" value="NHZ41662.1"/>
    <property type="molecule type" value="Genomic_DNA"/>
</dbReference>
<sequence>MPHPVVYRDDLDELVAEWERTDTKKIDNGQCARLPQAYTSVGHTSRWQRGERVLDLSTLAPGTVIANFKLVDKKWRYPNEEGYHAALFHGFSDIGKDAKGKPTAIMMVDQWVGRAPGKRHVITPTAAQMKGNPKLLKASNRASEFYVVVVQ</sequence>